<reference evidence="4" key="1">
    <citation type="submission" date="2022-11" db="EMBL/GenBank/DDBJ databases">
        <authorList>
            <person name="Scott C."/>
            <person name="Bruce N."/>
        </authorList>
    </citation>
    <scope>NUCLEOTIDE SEQUENCE</scope>
</reference>
<dbReference type="Pfam" id="PF13561">
    <property type="entry name" value="adh_short_C2"/>
    <property type="match status" value="1"/>
</dbReference>
<evidence type="ECO:0000313" key="4">
    <source>
        <dbReference type="EMBL" id="CAI4215889.1"/>
    </source>
</evidence>
<keyword evidence="5" id="KW-1185">Reference proteome</keyword>
<dbReference type="GO" id="GO:0050664">
    <property type="term" value="F:oxidoreductase activity, acting on NAD(P)H, oxygen as acceptor"/>
    <property type="evidence" value="ECO:0007669"/>
    <property type="project" value="TreeGrafter"/>
</dbReference>
<gene>
    <name evidence="4" type="ORF">PPNO1_LOCUS5563</name>
</gene>
<proteinExistence type="inferred from homology"/>
<protein>
    <submittedName>
        <fullName evidence="4">Uncharacterized protein</fullName>
    </submittedName>
</protein>
<dbReference type="PANTHER" id="PTHR43008:SF4">
    <property type="entry name" value="CHAIN DEHYDROGENASE, PUTATIVE (AFU_ORTHOLOGUE AFUA_4G08710)-RELATED"/>
    <property type="match status" value="1"/>
</dbReference>
<dbReference type="InterPro" id="IPR036291">
    <property type="entry name" value="NAD(P)-bd_dom_sf"/>
</dbReference>
<organism evidence="4 5">
    <name type="scientific">Parascedosporium putredinis</name>
    <dbReference type="NCBI Taxonomy" id="1442378"/>
    <lineage>
        <taxon>Eukaryota</taxon>
        <taxon>Fungi</taxon>
        <taxon>Dikarya</taxon>
        <taxon>Ascomycota</taxon>
        <taxon>Pezizomycotina</taxon>
        <taxon>Sordariomycetes</taxon>
        <taxon>Hypocreomycetidae</taxon>
        <taxon>Microascales</taxon>
        <taxon>Microascaceae</taxon>
        <taxon>Parascedosporium</taxon>
    </lineage>
</organism>
<dbReference type="PROSITE" id="PS00061">
    <property type="entry name" value="ADH_SHORT"/>
    <property type="match status" value="1"/>
</dbReference>
<evidence type="ECO:0000256" key="1">
    <source>
        <dbReference type="ARBA" id="ARBA00006484"/>
    </source>
</evidence>
<accession>A0A9P1MA56</accession>
<comment type="caution">
    <text evidence="4">The sequence shown here is derived from an EMBL/GenBank/DDBJ whole genome shotgun (WGS) entry which is preliminary data.</text>
</comment>
<dbReference type="AlphaFoldDB" id="A0A9P1MA56"/>
<dbReference type="InterPro" id="IPR020904">
    <property type="entry name" value="Sc_DH/Rdtase_CS"/>
</dbReference>
<evidence type="ECO:0000256" key="3">
    <source>
        <dbReference type="ARBA" id="ARBA00023002"/>
    </source>
</evidence>
<dbReference type="Gene3D" id="3.40.50.720">
    <property type="entry name" value="NAD(P)-binding Rossmann-like Domain"/>
    <property type="match status" value="2"/>
</dbReference>
<dbReference type="PANTHER" id="PTHR43008">
    <property type="entry name" value="BENZIL REDUCTASE"/>
    <property type="match status" value="1"/>
</dbReference>
<keyword evidence="2" id="KW-0521">NADP</keyword>
<dbReference type="PRINTS" id="PR00081">
    <property type="entry name" value="GDHRDH"/>
</dbReference>
<dbReference type="Proteomes" id="UP000838763">
    <property type="component" value="Unassembled WGS sequence"/>
</dbReference>
<dbReference type="SUPFAM" id="SSF51735">
    <property type="entry name" value="NAD(P)-binding Rossmann-fold domains"/>
    <property type="match status" value="1"/>
</dbReference>
<keyword evidence="3" id="KW-0560">Oxidoreductase</keyword>
<name>A0A9P1MA56_9PEZI</name>
<dbReference type="InterPro" id="IPR002347">
    <property type="entry name" value="SDR_fam"/>
</dbReference>
<evidence type="ECO:0000256" key="2">
    <source>
        <dbReference type="ARBA" id="ARBA00022857"/>
    </source>
</evidence>
<dbReference type="Pfam" id="PF00106">
    <property type="entry name" value="adh_short"/>
    <property type="match status" value="1"/>
</dbReference>
<comment type="similarity">
    <text evidence="1">Belongs to the short-chain dehydrogenases/reductases (SDR) family.</text>
</comment>
<sequence>MTRPYSSTSTRRLADGDLVNIKGLFDLSHKNFVVTGGGRGIGYAAVRAIAEMGGNVSVLDRSPSPVKDFDSLVETFGVKVKYIPTDVANEQSLRDGFEEAVADFKVLDGMYVRLFRLRKETEPRSSDTKMIKDGNKGSLVLIASVSGSCATPGHKLAPYNASKGAVKMLGTALAAELGPENIRVNTISPGYIDTEMLTPLKEQYPERIKLMSTTPAIKRIGNRNDLTPAIVYLLSDASTYTTGTDVQVSGALHCGRID</sequence>
<dbReference type="OrthoDB" id="417891at2759"/>
<evidence type="ECO:0000313" key="5">
    <source>
        <dbReference type="Proteomes" id="UP000838763"/>
    </source>
</evidence>
<dbReference type="EMBL" id="CALLCH030000013">
    <property type="protein sequence ID" value="CAI4215889.1"/>
    <property type="molecule type" value="Genomic_DNA"/>
</dbReference>
<dbReference type="GO" id="GO:0016616">
    <property type="term" value="F:oxidoreductase activity, acting on the CH-OH group of donors, NAD or NADP as acceptor"/>
    <property type="evidence" value="ECO:0007669"/>
    <property type="project" value="UniProtKB-ARBA"/>
</dbReference>